<keyword evidence="1" id="KW-0560">Oxidoreductase</keyword>
<dbReference type="InterPro" id="IPR050791">
    <property type="entry name" value="Aldo-Keto_reductase"/>
</dbReference>
<dbReference type="InterPro" id="IPR023210">
    <property type="entry name" value="NADP_OxRdtase_dom"/>
</dbReference>
<accession>A0A317CIB2</accession>
<dbReference type="Pfam" id="PF00248">
    <property type="entry name" value="Aldo_ket_red"/>
    <property type="match status" value="1"/>
</dbReference>
<reference evidence="3 4" key="1">
    <citation type="submission" date="2018-05" db="EMBL/GenBank/DDBJ databases">
        <title>Leucothrix arctica sp. nov., isolated from Arctic seawater.</title>
        <authorList>
            <person name="Choi A."/>
            <person name="Baek K."/>
        </authorList>
    </citation>
    <scope>NUCLEOTIDE SEQUENCE [LARGE SCALE GENOMIC DNA]</scope>
    <source>
        <strain evidence="3 4">IMCC9719</strain>
    </source>
</reference>
<dbReference type="InterPro" id="IPR036812">
    <property type="entry name" value="NAD(P)_OxRdtase_dom_sf"/>
</dbReference>
<dbReference type="AlphaFoldDB" id="A0A317CIB2"/>
<feature type="domain" description="NADP-dependent oxidoreductase" evidence="2">
    <location>
        <begin position="14"/>
        <end position="311"/>
    </location>
</feature>
<proteinExistence type="predicted"/>
<organism evidence="3 4">
    <name type="scientific">Leucothrix arctica</name>
    <dbReference type="NCBI Taxonomy" id="1481894"/>
    <lineage>
        <taxon>Bacteria</taxon>
        <taxon>Pseudomonadati</taxon>
        <taxon>Pseudomonadota</taxon>
        <taxon>Gammaproteobacteria</taxon>
        <taxon>Thiotrichales</taxon>
        <taxon>Thiotrichaceae</taxon>
        <taxon>Leucothrix</taxon>
    </lineage>
</organism>
<evidence type="ECO:0000259" key="2">
    <source>
        <dbReference type="Pfam" id="PF00248"/>
    </source>
</evidence>
<dbReference type="RefSeq" id="WP_109822417.1">
    <property type="nucleotide sequence ID" value="NZ_QGKL01000016.1"/>
</dbReference>
<evidence type="ECO:0000313" key="3">
    <source>
        <dbReference type="EMBL" id="PWQ97911.1"/>
    </source>
</evidence>
<gene>
    <name evidence="3" type="ORF">DKT75_05455</name>
</gene>
<evidence type="ECO:0000313" key="4">
    <source>
        <dbReference type="Proteomes" id="UP000245506"/>
    </source>
</evidence>
<dbReference type="EMBL" id="QGKL01000016">
    <property type="protein sequence ID" value="PWQ97911.1"/>
    <property type="molecule type" value="Genomic_DNA"/>
</dbReference>
<dbReference type="PRINTS" id="PR00069">
    <property type="entry name" value="ALDKETRDTASE"/>
</dbReference>
<dbReference type="InterPro" id="IPR020471">
    <property type="entry name" value="AKR"/>
</dbReference>
<dbReference type="Proteomes" id="UP000245506">
    <property type="component" value="Unassembled WGS sequence"/>
</dbReference>
<protein>
    <submittedName>
        <fullName evidence="3">Aldo/keto reductase</fullName>
    </submittedName>
</protein>
<dbReference type="GO" id="GO:0005737">
    <property type="term" value="C:cytoplasm"/>
    <property type="evidence" value="ECO:0007669"/>
    <property type="project" value="TreeGrafter"/>
</dbReference>
<sequence length="338" mass="37406">MHTRKLGSLEVSAVGLGCMNMSMGYGAADRDTSIRLLNEALDSGYSFLDTATLYGGGHNELLIGEALRTRRNEYVLASKCGMERDIDGKTVTDGRPENIKRQCENSLKRLQTDVIDLYYLHRMDAGVPIEESVGALGDLVKEGKLREIGLSEISSETLMRAHKEFPVGAVQSEYSLWSRTPELKMLATCEALGVAFVPFSPLGRQFLTGKSVNNSLLGPEDIRCTNAKPRFDPACFGQNIKLLDPYSKVANRVGCSMAQLALAWVLSQQDSQGHKRLIPIPGTKHIEYMHENRQASEIALDDDTIAELNDLINEMTIAGERYTDALMKSIDSERDRDV</sequence>
<dbReference type="GO" id="GO:0016491">
    <property type="term" value="F:oxidoreductase activity"/>
    <property type="evidence" value="ECO:0007669"/>
    <property type="project" value="UniProtKB-KW"/>
</dbReference>
<dbReference type="Gene3D" id="3.20.20.100">
    <property type="entry name" value="NADP-dependent oxidoreductase domain"/>
    <property type="match status" value="1"/>
</dbReference>
<dbReference type="OrthoDB" id="9772407at2"/>
<evidence type="ECO:0000256" key="1">
    <source>
        <dbReference type="ARBA" id="ARBA00023002"/>
    </source>
</evidence>
<dbReference type="PANTHER" id="PTHR43625">
    <property type="entry name" value="AFLATOXIN B1 ALDEHYDE REDUCTASE"/>
    <property type="match status" value="1"/>
</dbReference>
<dbReference type="PANTHER" id="PTHR43625:SF40">
    <property type="entry name" value="ALDO-KETO REDUCTASE YAKC [NADP(+)]"/>
    <property type="match status" value="1"/>
</dbReference>
<dbReference type="SUPFAM" id="SSF51430">
    <property type="entry name" value="NAD(P)-linked oxidoreductase"/>
    <property type="match status" value="1"/>
</dbReference>
<keyword evidence="4" id="KW-1185">Reference proteome</keyword>
<name>A0A317CIB2_9GAMM</name>
<comment type="caution">
    <text evidence="3">The sequence shown here is derived from an EMBL/GenBank/DDBJ whole genome shotgun (WGS) entry which is preliminary data.</text>
</comment>